<evidence type="ECO:0000259" key="4">
    <source>
        <dbReference type="PROSITE" id="PS51459"/>
    </source>
</evidence>
<organism evidence="5">
    <name type="scientific">Caldithrix abyssi</name>
    <dbReference type="NCBI Taxonomy" id="187145"/>
    <lineage>
        <taxon>Bacteria</taxon>
        <taxon>Pseudomonadati</taxon>
        <taxon>Calditrichota</taxon>
        <taxon>Calditrichia</taxon>
        <taxon>Calditrichales</taxon>
        <taxon>Calditrichaceae</taxon>
        <taxon>Caldithrix</taxon>
    </lineage>
</organism>
<proteinExistence type="predicted"/>
<dbReference type="GO" id="GO:0005524">
    <property type="term" value="F:ATP binding"/>
    <property type="evidence" value="ECO:0007669"/>
    <property type="project" value="UniProtKB-KW"/>
</dbReference>
<sequence length="365" mass="42383">MHPYISKKLPPENINYKKLIRLVGEANAALARYDGLLQAVVNPEILLSPLTTNEAVLSSKIEGTQATMDEVLRHEAGLQINEEQKRLDIQEIANYRSTLIQAEKELELRPLNLFLIRQMHKELMSGVRGAKSEPGKFRERQNWIGKPGTPMDQAVYIPPEPHLLPAALSELETYILSDDEDVLIQSGIIHAQFELIHPFLDGNGRIGRLLIPLFLFYKRRLTRPMFYLSEYLEEKRDEYYARLRDISESDNWNAWITFYLEAVRNQGQRNIRRIERILELYKTTNKRIRELTRTQYSMEITDALFYKPIFRTSDLQIRTKIPKQTLMPILKRLITAGILVTVKQAKGSSPAILKFPELLIITEKE</sequence>
<dbReference type="SUPFAM" id="SSF140931">
    <property type="entry name" value="Fic-like"/>
    <property type="match status" value="1"/>
</dbReference>
<gene>
    <name evidence="5" type="ORF">ENK44_07655</name>
</gene>
<dbReference type="InterPro" id="IPR040198">
    <property type="entry name" value="Fido_containing"/>
</dbReference>
<feature type="domain" description="Fido" evidence="4">
    <location>
        <begin position="111"/>
        <end position="261"/>
    </location>
</feature>
<evidence type="ECO:0000256" key="3">
    <source>
        <dbReference type="PIRSR" id="PIRSR640198-2"/>
    </source>
</evidence>
<dbReference type="PROSITE" id="PS51459">
    <property type="entry name" value="FIDO"/>
    <property type="match status" value="1"/>
</dbReference>
<feature type="binding site" evidence="1">
    <location>
        <position position="239"/>
    </location>
    <ligand>
        <name>ATP</name>
        <dbReference type="ChEBI" id="CHEBI:30616"/>
    </ligand>
</feature>
<comment type="caution">
    <text evidence="5">The sequence shown here is derived from an EMBL/GenBank/DDBJ whole genome shotgun (WGS) entry which is preliminary data.</text>
</comment>
<dbReference type="InterPro" id="IPR003812">
    <property type="entry name" value="Fido"/>
</dbReference>
<feature type="binding site" evidence="3">
    <location>
        <begin position="201"/>
        <end position="208"/>
    </location>
    <ligand>
        <name>ATP</name>
        <dbReference type="ChEBI" id="CHEBI:30616"/>
    </ligand>
</feature>
<dbReference type="PIRSF" id="PIRSF038925">
    <property type="entry name" value="AMP-prot_trans"/>
    <property type="match status" value="1"/>
</dbReference>
<dbReference type="PANTHER" id="PTHR13504:SF38">
    <property type="entry name" value="FIDO DOMAIN-CONTAINING PROTEIN"/>
    <property type="match status" value="1"/>
</dbReference>
<evidence type="ECO:0000256" key="2">
    <source>
        <dbReference type="PIRSR" id="PIRSR640198-1"/>
    </source>
</evidence>
<keyword evidence="1" id="KW-0067">ATP-binding</keyword>
<dbReference type="Pfam" id="PF13784">
    <property type="entry name" value="Fic_N"/>
    <property type="match status" value="1"/>
</dbReference>
<keyword evidence="1" id="KW-0547">Nucleotide-binding</keyword>
<evidence type="ECO:0000313" key="5">
    <source>
        <dbReference type="EMBL" id="HGY55557.1"/>
    </source>
</evidence>
<name>A0A7V4U1I1_CALAY</name>
<feature type="active site" evidence="2">
    <location>
        <position position="197"/>
    </location>
</feature>
<feature type="binding site" evidence="3">
    <location>
        <begin position="239"/>
        <end position="240"/>
    </location>
    <ligand>
        <name>ATP</name>
        <dbReference type="ChEBI" id="CHEBI:30616"/>
    </ligand>
</feature>
<feature type="binding site" evidence="1">
    <location>
        <begin position="202"/>
        <end position="208"/>
    </location>
    <ligand>
        <name>ATP</name>
        <dbReference type="ChEBI" id="CHEBI:30616"/>
    </ligand>
</feature>
<dbReference type="Gene3D" id="1.10.3290.10">
    <property type="entry name" value="Fido-like domain"/>
    <property type="match status" value="1"/>
</dbReference>
<feature type="binding site" evidence="1">
    <location>
        <position position="62"/>
    </location>
    <ligand>
        <name>ATP</name>
        <dbReference type="ChEBI" id="CHEBI:30616"/>
    </ligand>
</feature>
<dbReference type="InterPro" id="IPR036597">
    <property type="entry name" value="Fido-like_dom_sf"/>
</dbReference>
<dbReference type="Pfam" id="PF02661">
    <property type="entry name" value="Fic"/>
    <property type="match status" value="1"/>
</dbReference>
<feature type="binding site" evidence="1">
    <location>
        <position position="197"/>
    </location>
    <ligand>
        <name>ATP</name>
        <dbReference type="ChEBI" id="CHEBI:30616"/>
    </ligand>
</feature>
<dbReference type="EMBL" id="DRQG01000072">
    <property type="protein sequence ID" value="HGY55557.1"/>
    <property type="molecule type" value="Genomic_DNA"/>
</dbReference>
<dbReference type="InterPro" id="IPR025758">
    <property type="entry name" value="Fic/DOC_N"/>
</dbReference>
<dbReference type="InterPro" id="IPR026287">
    <property type="entry name" value="SoFic-like"/>
</dbReference>
<accession>A0A7V4U1I1</accession>
<reference evidence="5" key="1">
    <citation type="journal article" date="2020" name="mSystems">
        <title>Genome- and Community-Level Interaction Insights into Carbon Utilization and Element Cycling Functions of Hydrothermarchaeota in Hydrothermal Sediment.</title>
        <authorList>
            <person name="Zhou Z."/>
            <person name="Liu Y."/>
            <person name="Xu W."/>
            <person name="Pan J."/>
            <person name="Luo Z.H."/>
            <person name="Li M."/>
        </authorList>
    </citation>
    <scope>NUCLEOTIDE SEQUENCE [LARGE SCALE GENOMIC DNA]</scope>
    <source>
        <strain evidence="5">HyVt-577</strain>
    </source>
</reference>
<dbReference type="PANTHER" id="PTHR13504">
    <property type="entry name" value="FIDO DOMAIN-CONTAINING PROTEIN DDB_G0283145"/>
    <property type="match status" value="1"/>
</dbReference>
<protein>
    <submittedName>
        <fullName evidence="5">Fic family protein</fullName>
    </submittedName>
</protein>
<evidence type="ECO:0000256" key="1">
    <source>
        <dbReference type="PIRSR" id="PIRSR038925-1"/>
    </source>
</evidence>
<dbReference type="AlphaFoldDB" id="A0A7V4U1I1"/>
<dbReference type="Proteomes" id="UP000885779">
    <property type="component" value="Unassembled WGS sequence"/>
</dbReference>